<protein>
    <submittedName>
        <fullName evidence="2">Amidase signature enzyme</fullName>
    </submittedName>
</protein>
<dbReference type="InterPro" id="IPR036928">
    <property type="entry name" value="AS_sf"/>
</dbReference>
<gene>
    <name evidence="2" type="ORF">NA56DRAFT_713600</name>
</gene>
<dbReference type="Pfam" id="PF01425">
    <property type="entry name" value="Amidase"/>
    <property type="match status" value="1"/>
</dbReference>
<dbReference type="EMBL" id="KZ613573">
    <property type="protein sequence ID" value="PMD12030.1"/>
    <property type="molecule type" value="Genomic_DNA"/>
</dbReference>
<evidence type="ECO:0000259" key="1">
    <source>
        <dbReference type="Pfam" id="PF01425"/>
    </source>
</evidence>
<evidence type="ECO:0000313" key="2">
    <source>
        <dbReference type="EMBL" id="PMD12030.1"/>
    </source>
</evidence>
<dbReference type="AlphaFoldDB" id="A0A2J6PDB4"/>
<dbReference type="OrthoDB" id="566138at2759"/>
<keyword evidence="3" id="KW-1185">Reference proteome</keyword>
<dbReference type="Gene3D" id="3.90.1300.10">
    <property type="entry name" value="Amidase signature (AS) domain"/>
    <property type="match status" value="1"/>
</dbReference>
<accession>A0A2J6PDB4</accession>
<proteinExistence type="predicted"/>
<dbReference type="InterPro" id="IPR023631">
    <property type="entry name" value="Amidase_dom"/>
</dbReference>
<sequence>MRSGPSNGSSILELQVAIDFRIKYQDSFHITHSKVHEVIPPLDIAAARCCFMNLCAADYCIYYTVKIRSASSSSCRISHSHSSHILHRIIYFSQFIPFIFTFPALRANIPHAPWSDVWAKHKAATGDALLAIQTQTELWKRRFKAIFTKIPTAVPPTIMSTVKECFRMPTCDGVDIEECSISQLQDYLSNSAFTTTELTQCYLQRIELLNPRVRAIIETNPDALAIAAKLGDERRNGRVRSLLHGIPFIVKDNLATKDKMQTTAGSGALTGTVVADDSRVVALLRDAGAVLLGKANISEFASMRASYYAEGYSSRGGQNRNPYNLAHHPGGSSSGSASAIASNMCAFSIGTETDASIMLPADRNAVVGIKPTVGLVSISGVIPEAPSMDTVGPFGRSVEDATIILEVIRERPTTSKAHGESPISASRDELNYIPYTSWLRKKAGLSGARFGLPWKRVWENVSKDAGKELQYKSLMGLIEKIKDAGAHVVISDFPSAEEIIPSEGWDWEFGDSRTGFNAFGHTAQEGGIPGTHPAWPTGQDGFDKCIESKDWPKSLYLKALQYTRQKAREEGIDATLQFEGVTLDGLLVPLQADRGVACSFAAKAGYPMISVPVGVDGEGVSFGIGIIQTAWKEYLLVKYDSAIEDLARGRMLPQFLNFEAENYPYIGTKPDKATVHLSLDFNLDLQDNSWQIVAMAGTKMLPPSSMNDMTADVVLMITNGSTKGFKERLEKFDSVFRDQKAGRSGLVGSLIIEEGKTRNLRETSFIPTLLWPEYAIYI</sequence>
<dbReference type="PANTHER" id="PTHR42678:SF37">
    <property type="entry name" value="AMIDASE C869.01-RELATED"/>
    <property type="match status" value="1"/>
</dbReference>
<dbReference type="STRING" id="1745343.A0A2J6PDB4"/>
<reference evidence="2 3" key="1">
    <citation type="submission" date="2016-05" db="EMBL/GenBank/DDBJ databases">
        <title>A degradative enzymes factory behind the ericoid mycorrhizal symbiosis.</title>
        <authorList>
            <consortium name="DOE Joint Genome Institute"/>
            <person name="Martino E."/>
            <person name="Morin E."/>
            <person name="Grelet G."/>
            <person name="Kuo A."/>
            <person name="Kohler A."/>
            <person name="Daghino S."/>
            <person name="Barry K."/>
            <person name="Choi C."/>
            <person name="Cichocki N."/>
            <person name="Clum A."/>
            <person name="Copeland A."/>
            <person name="Hainaut M."/>
            <person name="Haridas S."/>
            <person name="Labutti K."/>
            <person name="Lindquist E."/>
            <person name="Lipzen A."/>
            <person name="Khouja H.-R."/>
            <person name="Murat C."/>
            <person name="Ohm R."/>
            <person name="Olson A."/>
            <person name="Spatafora J."/>
            <person name="Veneault-Fourrey C."/>
            <person name="Henrissat B."/>
            <person name="Grigoriev I."/>
            <person name="Martin F."/>
            <person name="Perotto S."/>
        </authorList>
    </citation>
    <scope>NUCLEOTIDE SEQUENCE [LARGE SCALE GENOMIC DNA]</scope>
    <source>
        <strain evidence="2 3">UAMH 7357</strain>
    </source>
</reference>
<feature type="domain" description="Amidase" evidence="1">
    <location>
        <begin position="197"/>
        <end position="501"/>
    </location>
</feature>
<evidence type="ECO:0000313" key="3">
    <source>
        <dbReference type="Proteomes" id="UP000235672"/>
    </source>
</evidence>
<dbReference type="PANTHER" id="PTHR42678">
    <property type="entry name" value="AMIDASE"/>
    <property type="match status" value="1"/>
</dbReference>
<organism evidence="2 3">
    <name type="scientific">Hyaloscypha hepaticicola</name>
    <dbReference type="NCBI Taxonomy" id="2082293"/>
    <lineage>
        <taxon>Eukaryota</taxon>
        <taxon>Fungi</taxon>
        <taxon>Dikarya</taxon>
        <taxon>Ascomycota</taxon>
        <taxon>Pezizomycotina</taxon>
        <taxon>Leotiomycetes</taxon>
        <taxon>Helotiales</taxon>
        <taxon>Hyaloscyphaceae</taxon>
        <taxon>Hyaloscypha</taxon>
    </lineage>
</organism>
<dbReference type="Proteomes" id="UP000235672">
    <property type="component" value="Unassembled WGS sequence"/>
</dbReference>
<dbReference type="SUPFAM" id="SSF75304">
    <property type="entry name" value="Amidase signature (AS) enzymes"/>
    <property type="match status" value="1"/>
</dbReference>
<name>A0A2J6PDB4_9HELO</name>